<accession>A0A1G7MI14</accession>
<name>A0A1G7MI14_9ACTN</name>
<evidence type="ECO:0000259" key="1">
    <source>
        <dbReference type="Pfam" id="PF07883"/>
    </source>
</evidence>
<sequence>MDTTVLDDGNLRLEFTTTGEDSDGRLHEMRATYRPDSALPIAHLHPNQSEHFTVLQGEMWCRVDGVETTLRTGDTLDVPAGSVHQMRNPGAVDAVVTWQTRPALRTGEFHLQVAGARRTGDITAVLEVVSEYADVFVVAPRQP</sequence>
<gene>
    <name evidence="2" type="ORF">SAMN05660662_2739</name>
</gene>
<proteinExistence type="predicted"/>
<keyword evidence="3" id="KW-1185">Reference proteome</keyword>
<organism evidence="2 3">
    <name type="scientific">Blastococcus aurantiacus</name>
    <dbReference type="NCBI Taxonomy" id="1550231"/>
    <lineage>
        <taxon>Bacteria</taxon>
        <taxon>Bacillati</taxon>
        <taxon>Actinomycetota</taxon>
        <taxon>Actinomycetes</taxon>
        <taxon>Geodermatophilales</taxon>
        <taxon>Geodermatophilaceae</taxon>
        <taxon>Blastococcus</taxon>
    </lineage>
</organism>
<dbReference type="Proteomes" id="UP000199406">
    <property type="component" value="Unassembled WGS sequence"/>
</dbReference>
<dbReference type="InterPro" id="IPR053146">
    <property type="entry name" value="QDO-like"/>
</dbReference>
<reference evidence="3" key="1">
    <citation type="submission" date="2016-10" db="EMBL/GenBank/DDBJ databases">
        <authorList>
            <person name="Varghese N."/>
            <person name="Submissions S."/>
        </authorList>
    </citation>
    <scope>NUCLEOTIDE SEQUENCE [LARGE SCALE GENOMIC DNA]</scope>
    <source>
        <strain evidence="3">DSM 44268</strain>
    </source>
</reference>
<evidence type="ECO:0000313" key="2">
    <source>
        <dbReference type="EMBL" id="SDF61405.1"/>
    </source>
</evidence>
<dbReference type="Pfam" id="PF07883">
    <property type="entry name" value="Cupin_2"/>
    <property type="match status" value="1"/>
</dbReference>
<dbReference type="PANTHER" id="PTHR36440:SF1">
    <property type="entry name" value="PUTATIVE (AFU_ORTHOLOGUE AFUA_8G07350)-RELATED"/>
    <property type="match status" value="1"/>
</dbReference>
<feature type="domain" description="Cupin type-2" evidence="1">
    <location>
        <begin position="32"/>
        <end position="98"/>
    </location>
</feature>
<dbReference type="RefSeq" id="WP_091767533.1">
    <property type="nucleotide sequence ID" value="NZ_FNBT01000005.1"/>
</dbReference>
<dbReference type="PANTHER" id="PTHR36440">
    <property type="entry name" value="PUTATIVE (AFU_ORTHOLOGUE AFUA_8G07350)-RELATED"/>
    <property type="match status" value="1"/>
</dbReference>
<evidence type="ECO:0000313" key="3">
    <source>
        <dbReference type="Proteomes" id="UP000199406"/>
    </source>
</evidence>
<dbReference type="SUPFAM" id="SSF51182">
    <property type="entry name" value="RmlC-like cupins"/>
    <property type="match status" value="1"/>
</dbReference>
<dbReference type="AlphaFoldDB" id="A0A1G7MI14"/>
<dbReference type="STRING" id="1550231.SAMN05660662_2739"/>
<dbReference type="EMBL" id="FNBT01000005">
    <property type="protein sequence ID" value="SDF61405.1"/>
    <property type="molecule type" value="Genomic_DNA"/>
</dbReference>
<protein>
    <submittedName>
        <fullName evidence="2">Cupin domain-containing protein</fullName>
    </submittedName>
</protein>
<dbReference type="InterPro" id="IPR011051">
    <property type="entry name" value="RmlC_Cupin_sf"/>
</dbReference>
<dbReference type="OrthoDB" id="9791637at2"/>
<dbReference type="InterPro" id="IPR014710">
    <property type="entry name" value="RmlC-like_jellyroll"/>
</dbReference>
<dbReference type="Gene3D" id="2.60.120.10">
    <property type="entry name" value="Jelly Rolls"/>
    <property type="match status" value="1"/>
</dbReference>
<dbReference type="InterPro" id="IPR013096">
    <property type="entry name" value="Cupin_2"/>
</dbReference>